<evidence type="ECO:0000313" key="2">
    <source>
        <dbReference type="Proteomes" id="UP000240477"/>
    </source>
</evidence>
<dbReference type="Proteomes" id="UP000240477">
    <property type="component" value="Segment"/>
</dbReference>
<sequence length="65" mass="7264">MKVKAAKILWLPALDYVTEGKVYDVYNPKTTGFGYIVADDGCDIYIDFGSDEGDGFHGVKWEIVE</sequence>
<organism evidence="1 2">
    <name type="scientific">Escherichia phage VB_EcoS-Golestan</name>
    <dbReference type="NCBI Taxonomy" id="2047801"/>
    <lineage>
        <taxon>Viruses</taxon>
        <taxon>Duplodnaviria</taxon>
        <taxon>Heunggongvirae</taxon>
        <taxon>Uroviricota</taxon>
        <taxon>Caudoviricetes</taxon>
        <taxon>Sarkviridae</taxon>
        <taxon>Guernseyvirinae</taxon>
        <taxon>Kagunavirus</taxon>
        <taxon>Kagunavirus golestan</taxon>
    </lineage>
</organism>
<reference evidence="1 2" key="1">
    <citation type="submission" date="2017-10" db="EMBL/GenBank/DDBJ databases">
        <title>Characteristics and comparative genomic analysis of a novel Escherichia coli phage VB_EcoS-Golestan.</title>
        <authorList>
            <person name="Yazdi M."/>
            <person name="Bouzari M."/>
            <person name="Ghaemi E.A."/>
        </authorList>
    </citation>
    <scope>NUCLEOTIDE SEQUENCE [LARGE SCALE GENOMIC DNA]</scope>
</reference>
<proteinExistence type="predicted"/>
<gene>
    <name evidence="1" type="ORF">E1_70</name>
</gene>
<protein>
    <submittedName>
        <fullName evidence="1">Uncharacterized protein</fullName>
    </submittedName>
</protein>
<dbReference type="EMBL" id="MG099933">
    <property type="protein sequence ID" value="ATS93294.1"/>
    <property type="molecule type" value="Genomic_DNA"/>
</dbReference>
<name>A0A2D2W557_9CAUD</name>
<evidence type="ECO:0000313" key="1">
    <source>
        <dbReference type="EMBL" id="ATS93294.1"/>
    </source>
</evidence>
<keyword evidence="2" id="KW-1185">Reference proteome</keyword>
<accession>A0A2D2W557</accession>